<reference evidence="1" key="1">
    <citation type="submission" date="2022-07" db="EMBL/GenBank/DDBJ databases">
        <title>Phylogenomic reconstructions and comparative analyses of Kickxellomycotina fungi.</title>
        <authorList>
            <person name="Reynolds N.K."/>
            <person name="Stajich J.E."/>
            <person name="Barry K."/>
            <person name="Grigoriev I.V."/>
            <person name="Crous P."/>
            <person name="Smith M.E."/>
        </authorList>
    </citation>
    <scope>NUCLEOTIDE SEQUENCE</scope>
    <source>
        <strain evidence="1">RSA 1196</strain>
    </source>
</reference>
<organism evidence="1 2">
    <name type="scientific">Dispira parvispora</name>
    <dbReference type="NCBI Taxonomy" id="1520584"/>
    <lineage>
        <taxon>Eukaryota</taxon>
        <taxon>Fungi</taxon>
        <taxon>Fungi incertae sedis</taxon>
        <taxon>Zoopagomycota</taxon>
        <taxon>Kickxellomycotina</taxon>
        <taxon>Dimargaritomycetes</taxon>
        <taxon>Dimargaritales</taxon>
        <taxon>Dimargaritaceae</taxon>
        <taxon>Dispira</taxon>
    </lineage>
</organism>
<gene>
    <name evidence="1" type="ORF">IWQ62_005802</name>
</gene>
<dbReference type="EMBL" id="JANBPY010002630">
    <property type="protein sequence ID" value="KAJ1954244.1"/>
    <property type="molecule type" value="Genomic_DNA"/>
</dbReference>
<accession>A0A9W8APR0</accession>
<dbReference type="AlphaFoldDB" id="A0A9W8APR0"/>
<protein>
    <submittedName>
        <fullName evidence="1">Uncharacterized protein</fullName>
    </submittedName>
</protein>
<dbReference type="Proteomes" id="UP001150925">
    <property type="component" value="Unassembled WGS sequence"/>
</dbReference>
<name>A0A9W8APR0_9FUNG</name>
<evidence type="ECO:0000313" key="1">
    <source>
        <dbReference type="EMBL" id="KAJ1954244.1"/>
    </source>
</evidence>
<sequence>LRNGQNMRDYGGSHFDNTPAVASEALGPWNTPVDQVLDTTSDGLCYQYDNVRSSEAGEWRLSDLDAVSDILTAGLADDDDSLPAPLPEWYISMNNMNVTEVRQYEDEMRQTEIMARKNSRMVPNPSEMF</sequence>
<evidence type="ECO:0000313" key="2">
    <source>
        <dbReference type="Proteomes" id="UP001150925"/>
    </source>
</evidence>
<proteinExistence type="predicted"/>
<keyword evidence="2" id="KW-1185">Reference proteome</keyword>
<feature type="non-terminal residue" evidence="1">
    <location>
        <position position="1"/>
    </location>
</feature>
<comment type="caution">
    <text evidence="1">The sequence shown here is derived from an EMBL/GenBank/DDBJ whole genome shotgun (WGS) entry which is preliminary data.</text>
</comment>